<dbReference type="Pfam" id="PF04773">
    <property type="entry name" value="FecR"/>
    <property type="match status" value="1"/>
</dbReference>
<feature type="compositionally biased region" description="Low complexity" evidence="1">
    <location>
        <begin position="73"/>
        <end position="89"/>
    </location>
</feature>
<feature type="domain" description="FecR protein" evidence="2">
    <location>
        <begin position="136"/>
        <end position="241"/>
    </location>
</feature>
<protein>
    <recommendedName>
        <fullName evidence="2">FecR protein domain-containing protein</fullName>
    </recommendedName>
</protein>
<evidence type="ECO:0000313" key="3">
    <source>
        <dbReference type="EMBL" id="QGZ65108.1"/>
    </source>
</evidence>
<organism evidence="3 4">
    <name type="scientific">Paraburkholderia acidisoli</name>
    <dbReference type="NCBI Taxonomy" id="2571748"/>
    <lineage>
        <taxon>Bacteria</taxon>
        <taxon>Pseudomonadati</taxon>
        <taxon>Pseudomonadota</taxon>
        <taxon>Betaproteobacteria</taxon>
        <taxon>Burkholderiales</taxon>
        <taxon>Burkholderiaceae</taxon>
        <taxon>Paraburkholderia</taxon>
    </lineage>
</organism>
<dbReference type="RefSeq" id="WP_158955206.1">
    <property type="nucleotide sequence ID" value="NZ_CP046915.1"/>
</dbReference>
<dbReference type="AlphaFoldDB" id="A0A7Z2JIE4"/>
<accession>A0A7Z2JIE4</accession>
<feature type="region of interest" description="Disordered" evidence="1">
    <location>
        <begin position="73"/>
        <end position="102"/>
    </location>
</feature>
<dbReference type="PANTHER" id="PTHR30273">
    <property type="entry name" value="PERIPLASMIC SIGNAL SENSOR AND SIGMA FACTOR ACTIVATOR FECR-RELATED"/>
    <property type="match status" value="1"/>
</dbReference>
<gene>
    <name evidence="3" type="ORF">FAZ98_25330</name>
</gene>
<evidence type="ECO:0000256" key="1">
    <source>
        <dbReference type="SAM" id="MobiDB-lite"/>
    </source>
</evidence>
<keyword evidence="4" id="KW-1185">Reference proteome</keyword>
<evidence type="ECO:0000259" key="2">
    <source>
        <dbReference type="Pfam" id="PF04773"/>
    </source>
</evidence>
<dbReference type="PIRSF" id="PIRSF018266">
    <property type="entry name" value="FecR"/>
    <property type="match status" value="1"/>
</dbReference>
<dbReference type="GO" id="GO:0016989">
    <property type="term" value="F:sigma factor antagonist activity"/>
    <property type="evidence" value="ECO:0007669"/>
    <property type="project" value="TreeGrafter"/>
</dbReference>
<dbReference type="Proteomes" id="UP000433577">
    <property type="component" value="Chromosome 3"/>
</dbReference>
<dbReference type="KEGG" id="pacs:FAZ98_25330"/>
<evidence type="ECO:0000313" key="4">
    <source>
        <dbReference type="Proteomes" id="UP000433577"/>
    </source>
</evidence>
<dbReference type="InterPro" id="IPR006860">
    <property type="entry name" value="FecR"/>
</dbReference>
<dbReference type="EMBL" id="CP046915">
    <property type="protein sequence ID" value="QGZ65108.1"/>
    <property type="molecule type" value="Genomic_DNA"/>
</dbReference>
<dbReference type="InterPro" id="IPR012373">
    <property type="entry name" value="Ferrdict_sens_TM"/>
</dbReference>
<dbReference type="PANTHER" id="PTHR30273:SF2">
    <property type="entry name" value="PROTEIN FECR"/>
    <property type="match status" value="1"/>
</dbReference>
<name>A0A7Z2JIE4_9BURK</name>
<reference evidence="3 4" key="1">
    <citation type="submission" date="2019-12" db="EMBL/GenBank/DDBJ databases">
        <title>Paraburkholderia acidiphila 7Q-K02 sp. nov and Paraburkholderia acidisoli DHF22 sp. nov., two strains isolated from forest soil.</title>
        <authorList>
            <person name="Gao Z."/>
            <person name="Qiu L."/>
        </authorList>
    </citation>
    <scope>NUCLEOTIDE SEQUENCE [LARGE SCALE GENOMIC DNA]</scope>
    <source>
        <strain evidence="3 4">DHF22</strain>
    </source>
</reference>
<dbReference type="Gene3D" id="3.55.50.30">
    <property type="match status" value="1"/>
</dbReference>
<sequence length="362" mass="38408">MPDLSPSEAAAVAIARRTRRIRAEAAVWVVRIDAGRAARDDSRLLRWCARSAEHRAGFDAALEQWRNADALREAAPAPAHAPAPTSVPADTREPRRHSSRPSRWRFALTGPRAAFASLLIAGGLGAALWLHAPDFATRPGEMRTLALADGSVVRLDADSAIDVRYSPSERRVVLARGRAAFDVRHGDTRRFVVQAGGGETVDIGTAFQVSTAPLLATQGADRVTGTTRGEAALVTVTQGRVAVRNPAGRTEASAGQSVAYGDASHAPGRVDVDLFSATAWQRGRMVFADTPLAEVVAALNRYWPGHLVYVRGRAASLHVSGNFATDAPAQAVATLAETLRLQSTQIAGRIVLLSAADSAADR</sequence>
<dbReference type="OrthoDB" id="8617634at2"/>
<proteinExistence type="predicted"/>
<dbReference type="Gene3D" id="2.60.120.1440">
    <property type="match status" value="1"/>
</dbReference>